<dbReference type="EMBL" id="JABFDB010000031">
    <property type="protein sequence ID" value="NYZ23818.1"/>
    <property type="molecule type" value="Genomic_DNA"/>
</dbReference>
<accession>A0ABX2THU6</accession>
<proteinExistence type="predicted"/>
<keyword evidence="2" id="KW-1185">Reference proteome</keyword>
<gene>
    <name evidence="1" type="ORF">HND93_29305</name>
</gene>
<protein>
    <recommendedName>
        <fullName evidence="3">Histidine kinase</fullName>
    </recommendedName>
</protein>
<organism evidence="1 2">
    <name type="scientific">Azospirillum oleiclasticum</name>
    <dbReference type="NCBI Taxonomy" id="2735135"/>
    <lineage>
        <taxon>Bacteria</taxon>
        <taxon>Pseudomonadati</taxon>
        <taxon>Pseudomonadota</taxon>
        <taxon>Alphaproteobacteria</taxon>
        <taxon>Rhodospirillales</taxon>
        <taxon>Azospirillaceae</taxon>
        <taxon>Azospirillum</taxon>
    </lineage>
</organism>
<dbReference type="RefSeq" id="WP_180285585.1">
    <property type="nucleotide sequence ID" value="NZ_JABFDB010000031.1"/>
</dbReference>
<reference evidence="1 2" key="1">
    <citation type="submission" date="2020-05" db="EMBL/GenBank/DDBJ databases">
        <title>Azospirillum oleiclasticum sp. nov, a nitrogen-fixing and heavy crude oil-emulsifying bacterium isolated from the crude oil of Yumen Oilfield.</title>
        <authorList>
            <person name="Wu D."/>
            <person name="Cai M."/>
            <person name="Zhang X."/>
        </authorList>
    </citation>
    <scope>NUCLEOTIDE SEQUENCE [LARGE SCALE GENOMIC DNA]</scope>
    <source>
        <strain evidence="1 2">ROY-1-1-2</strain>
    </source>
</reference>
<dbReference type="Proteomes" id="UP000584642">
    <property type="component" value="Unassembled WGS sequence"/>
</dbReference>
<evidence type="ECO:0008006" key="3">
    <source>
        <dbReference type="Google" id="ProtNLM"/>
    </source>
</evidence>
<comment type="caution">
    <text evidence="1">The sequence shown here is derived from an EMBL/GenBank/DDBJ whole genome shotgun (WGS) entry which is preliminary data.</text>
</comment>
<name>A0ABX2THU6_9PROT</name>
<sequence>MSRSLSVLIVLILLVIGGGMAVLATWDMPVPSKSVEKVLPDERFPR</sequence>
<evidence type="ECO:0000313" key="1">
    <source>
        <dbReference type="EMBL" id="NYZ23818.1"/>
    </source>
</evidence>
<evidence type="ECO:0000313" key="2">
    <source>
        <dbReference type="Proteomes" id="UP000584642"/>
    </source>
</evidence>